<dbReference type="CDD" id="cd10448">
    <property type="entry name" value="GIY-YIG_unchar_3"/>
    <property type="match status" value="1"/>
</dbReference>
<evidence type="ECO:0000256" key="1">
    <source>
        <dbReference type="ARBA" id="ARBA00007435"/>
    </source>
</evidence>
<dbReference type="InterPro" id="IPR050190">
    <property type="entry name" value="UPF0213_domain"/>
</dbReference>
<dbReference type="SUPFAM" id="SSF82771">
    <property type="entry name" value="GIY-YIG endonuclease"/>
    <property type="match status" value="1"/>
</dbReference>
<proteinExistence type="inferred from homology"/>
<dbReference type="PANTHER" id="PTHR34477">
    <property type="entry name" value="UPF0213 PROTEIN YHBQ"/>
    <property type="match status" value="1"/>
</dbReference>
<dbReference type="RefSeq" id="WP_076745040.1">
    <property type="nucleotide sequence ID" value="NZ_MPSB01000010.1"/>
</dbReference>
<accession>A0A1V2ET00</accession>
<sequence length="101" mass="11595">MRDRQPCVYILASDFNGTLYIGVTSNLIGRLMQHRDGTSAGFTSRYGVLRLVWYDVADTMEGAISAEKRIKKWPRQYKLNLIERENPFWEDLAISLGLSPL</sequence>
<dbReference type="InterPro" id="IPR000305">
    <property type="entry name" value="GIY-YIG_endonuc"/>
</dbReference>
<dbReference type="PROSITE" id="PS50164">
    <property type="entry name" value="GIY_YIG"/>
    <property type="match status" value="1"/>
</dbReference>
<dbReference type="OrthoDB" id="287318at2"/>
<keyword evidence="4" id="KW-1185">Reference proteome</keyword>
<protein>
    <submittedName>
        <fullName evidence="3">GIY-YIG nuclease superfamily protein</fullName>
    </submittedName>
</protein>
<evidence type="ECO:0000259" key="2">
    <source>
        <dbReference type="PROSITE" id="PS50164"/>
    </source>
</evidence>
<dbReference type="EMBL" id="MPSB01000010">
    <property type="protein sequence ID" value="ONF95605.1"/>
    <property type="molecule type" value="Genomic_DNA"/>
</dbReference>
<dbReference type="Pfam" id="PF01541">
    <property type="entry name" value="GIY-YIG"/>
    <property type="match status" value="1"/>
</dbReference>
<reference evidence="3 4" key="1">
    <citation type="submission" date="2016-11" db="EMBL/GenBank/DDBJ databases">
        <title>Genome sequence of Sphingomonas jeddahensis G39.</title>
        <authorList>
            <person name="Poehlein A."/>
            <person name="Wuebbeler J.H."/>
            <person name="Steinbuechel A."/>
            <person name="Daniel R."/>
        </authorList>
    </citation>
    <scope>NUCLEOTIDE SEQUENCE [LARGE SCALE GENOMIC DNA]</scope>
    <source>
        <strain evidence="3 4">G39</strain>
    </source>
</reference>
<organism evidence="3 4">
    <name type="scientific">Sphingomonas jeddahensis</name>
    <dbReference type="NCBI Taxonomy" id="1915074"/>
    <lineage>
        <taxon>Bacteria</taxon>
        <taxon>Pseudomonadati</taxon>
        <taxon>Pseudomonadota</taxon>
        <taxon>Alphaproteobacteria</taxon>
        <taxon>Sphingomonadales</taxon>
        <taxon>Sphingomonadaceae</taxon>
        <taxon>Sphingomonas</taxon>
    </lineage>
</organism>
<dbReference type="PANTHER" id="PTHR34477:SF5">
    <property type="entry name" value="BSL5627 PROTEIN"/>
    <property type="match status" value="1"/>
</dbReference>
<dbReference type="STRING" id="1915074.SPHI_22720"/>
<gene>
    <name evidence="3" type="ORF">SPHI_22720</name>
</gene>
<evidence type="ECO:0000313" key="3">
    <source>
        <dbReference type="EMBL" id="ONF95605.1"/>
    </source>
</evidence>
<feature type="domain" description="GIY-YIG" evidence="2">
    <location>
        <begin position="4"/>
        <end position="81"/>
    </location>
</feature>
<dbReference type="AlphaFoldDB" id="A0A1V2ET00"/>
<dbReference type="Gene3D" id="3.40.1440.10">
    <property type="entry name" value="GIY-YIG endonuclease"/>
    <property type="match status" value="1"/>
</dbReference>
<dbReference type="InterPro" id="IPR035901">
    <property type="entry name" value="GIY-YIG_endonuc_sf"/>
</dbReference>
<comment type="caution">
    <text evidence="3">The sequence shown here is derived from an EMBL/GenBank/DDBJ whole genome shotgun (WGS) entry which is preliminary data.</text>
</comment>
<dbReference type="Proteomes" id="UP000188729">
    <property type="component" value="Unassembled WGS sequence"/>
</dbReference>
<comment type="similarity">
    <text evidence="1">Belongs to the UPF0213 family.</text>
</comment>
<evidence type="ECO:0000313" key="4">
    <source>
        <dbReference type="Proteomes" id="UP000188729"/>
    </source>
</evidence>
<name>A0A1V2ET00_9SPHN</name>